<dbReference type="Proteomes" id="UP000623301">
    <property type="component" value="Unassembled WGS sequence"/>
</dbReference>
<evidence type="ECO:0000313" key="11">
    <source>
        <dbReference type="Proteomes" id="UP000623301"/>
    </source>
</evidence>
<accession>A0ABS0WWA7</accession>
<protein>
    <submittedName>
        <fullName evidence="10">Glycoside hydrolase family 5 protein</fullName>
    </submittedName>
</protein>
<evidence type="ECO:0000256" key="7">
    <source>
        <dbReference type="RuleBase" id="RU361153"/>
    </source>
</evidence>
<evidence type="ECO:0000256" key="8">
    <source>
        <dbReference type="SAM" id="SignalP"/>
    </source>
</evidence>
<dbReference type="InterPro" id="IPR017853">
    <property type="entry name" value="GH"/>
</dbReference>
<proteinExistence type="inferred from homology"/>
<evidence type="ECO:0000256" key="3">
    <source>
        <dbReference type="ARBA" id="ARBA00023001"/>
    </source>
</evidence>
<keyword evidence="4" id="KW-0119">Carbohydrate metabolism</keyword>
<dbReference type="RefSeq" id="WP_198842878.1">
    <property type="nucleotide sequence ID" value="NZ_JAEHFJ010000013.1"/>
</dbReference>
<sequence length="395" mass="44564">MKSKIFKKSTNRNLMIIGVAALFVCLSSCGKSDETPTITEPIPVQDLQPDLPTATVDSSMPGIGEARDISSFELVAEMGVGWNLGNSFDVISKDKTDWGNPLPNKAIIDAVSEMGFKTLRIPVTWEWNQSAIAPYQIELNYLERIKKVVDYGLENQMHVIIDLHHDNEWAKPIPSLAVNVKKRMHSLWTQVATYFKEYNESLIFEVMNEPRIKNIPEEWSGGTLEGRNIINDFLKTSVDAIRATGGNNAKRHLMIPTWAASTSPDAMNGLVIPNNDPKIIVSLHSYFPYLFALEGQGTWGSDQDKADLRAEFDKIRQKWIVEEKRPVILGEWATKKTIAVKNRIEYAAFYAKEATARDLLTILWDDGGDFQLFNRNTLTWTSTEQAETIIENAVK</sequence>
<comment type="similarity">
    <text evidence="1 7">Belongs to the glycosyl hydrolase 5 (cellulase A) family.</text>
</comment>
<evidence type="ECO:0000256" key="4">
    <source>
        <dbReference type="ARBA" id="ARBA00023277"/>
    </source>
</evidence>
<dbReference type="InterPro" id="IPR050386">
    <property type="entry name" value="Glycosyl_hydrolase_5"/>
</dbReference>
<comment type="caution">
    <text evidence="10">The sequence shown here is derived from an EMBL/GenBank/DDBJ whole genome shotgun (WGS) entry which is preliminary data.</text>
</comment>
<feature type="domain" description="Glycoside hydrolase family 5" evidence="9">
    <location>
        <begin position="95"/>
        <end position="365"/>
    </location>
</feature>
<reference evidence="10 11" key="1">
    <citation type="submission" date="2020-12" db="EMBL/GenBank/DDBJ databases">
        <title>Aureibaculum luteum sp. nov. and Aureibaculum flavum sp. nov., novel members of the family Flavobacteriaceae isolated from Antarctic intertidal sediments.</title>
        <authorList>
            <person name="He X."/>
            <person name="Zhang X."/>
        </authorList>
    </citation>
    <scope>NUCLEOTIDE SEQUENCE [LARGE SCALE GENOMIC DNA]</scope>
    <source>
        <strain evidence="10 11">A20</strain>
    </source>
</reference>
<evidence type="ECO:0000256" key="1">
    <source>
        <dbReference type="ARBA" id="ARBA00005641"/>
    </source>
</evidence>
<organism evidence="10 11">
    <name type="scientific">Aureibaculum flavum</name>
    <dbReference type="NCBI Taxonomy" id="2795986"/>
    <lineage>
        <taxon>Bacteria</taxon>
        <taxon>Pseudomonadati</taxon>
        <taxon>Bacteroidota</taxon>
        <taxon>Flavobacteriia</taxon>
        <taxon>Flavobacteriales</taxon>
        <taxon>Flavobacteriaceae</taxon>
        <taxon>Aureibaculum</taxon>
    </lineage>
</organism>
<keyword evidence="11" id="KW-1185">Reference proteome</keyword>
<keyword evidence="3" id="KW-0136">Cellulose degradation</keyword>
<evidence type="ECO:0000256" key="6">
    <source>
        <dbReference type="ARBA" id="ARBA00023326"/>
    </source>
</evidence>
<gene>
    <name evidence="10" type="ORF">JBL43_18665</name>
</gene>
<evidence type="ECO:0000313" key="10">
    <source>
        <dbReference type="EMBL" id="MBJ2176281.1"/>
    </source>
</evidence>
<keyword evidence="5 7" id="KW-0326">Glycosidase</keyword>
<dbReference type="Gene3D" id="3.20.20.80">
    <property type="entry name" value="Glycosidases"/>
    <property type="match status" value="1"/>
</dbReference>
<dbReference type="Pfam" id="PF00150">
    <property type="entry name" value="Cellulase"/>
    <property type="match status" value="1"/>
</dbReference>
<name>A0ABS0WWA7_9FLAO</name>
<feature type="chain" id="PRO_5045204550" evidence="8">
    <location>
        <begin position="31"/>
        <end position="395"/>
    </location>
</feature>
<evidence type="ECO:0000256" key="5">
    <source>
        <dbReference type="ARBA" id="ARBA00023295"/>
    </source>
</evidence>
<dbReference type="PANTHER" id="PTHR31297">
    <property type="entry name" value="GLUCAN ENDO-1,6-BETA-GLUCOSIDASE B"/>
    <property type="match status" value="1"/>
</dbReference>
<evidence type="ECO:0000256" key="2">
    <source>
        <dbReference type="ARBA" id="ARBA00022801"/>
    </source>
</evidence>
<keyword evidence="6" id="KW-0624">Polysaccharide degradation</keyword>
<keyword evidence="8" id="KW-0732">Signal</keyword>
<dbReference type="EMBL" id="JAEHFJ010000013">
    <property type="protein sequence ID" value="MBJ2176281.1"/>
    <property type="molecule type" value="Genomic_DNA"/>
</dbReference>
<dbReference type="InterPro" id="IPR001547">
    <property type="entry name" value="Glyco_hydro_5"/>
</dbReference>
<dbReference type="InterPro" id="IPR018087">
    <property type="entry name" value="Glyco_hydro_5_CS"/>
</dbReference>
<dbReference type="GO" id="GO:0016787">
    <property type="term" value="F:hydrolase activity"/>
    <property type="evidence" value="ECO:0007669"/>
    <property type="project" value="UniProtKB-KW"/>
</dbReference>
<dbReference type="PROSITE" id="PS00659">
    <property type="entry name" value="GLYCOSYL_HYDROL_F5"/>
    <property type="match status" value="1"/>
</dbReference>
<evidence type="ECO:0000259" key="9">
    <source>
        <dbReference type="Pfam" id="PF00150"/>
    </source>
</evidence>
<dbReference type="PANTHER" id="PTHR31297:SF41">
    <property type="entry name" value="ENDOGLUCANASE, PUTATIVE (AFU_ORTHOLOGUE AFUA_5G01830)-RELATED"/>
    <property type="match status" value="1"/>
</dbReference>
<keyword evidence="2 7" id="KW-0378">Hydrolase</keyword>
<dbReference type="SUPFAM" id="SSF51445">
    <property type="entry name" value="(Trans)glycosidases"/>
    <property type="match status" value="1"/>
</dbReference>
<feature type="signal peptide" evidence="8">
    <location>
        <begin position="1"/>
        <end position="30"/>
    </location>
</feature>